<dbReference type="EMBL" id="HBFS01020357">
    <property type="protein sequence ID" value="CAD8920378.1"/>
    <property type="molecule type" value="Transcribed_RNA"/>
</dbReference>
<dbReference type="AlphaFoldDB" id="A0A7S1CKA6"/>
<protein>
    <recommendedName>
        <fullName evidence="3">NAF domain-containing protein</fullName>
    </recommendedName>
</protein>
<feature type="region of interest" description="Disordered" evidence="1">
    <location>
        <begin position="171"/>
        <end position="201"/>
    </location>
</feature>
<sequence>MKFMQRAMDKQREAARSEAAELVADLEGGVLDDDGAGGASGGAGGDAMVDMYPRHVYRSVSGSEAVPPALPKHFDSARHFTCLWSRRDATRITDRVCQALGKMAAKYELRESDFKLKATLTDARGTVGFHVRVYAGAEAGVCVIDVSRRLGSIVRFHEVFQKLARELSDVTEVPASSAGGGDGGGGAAAAEEEATVPPRDA</sequence>
<accession>A0A7S1CKA6</accession>
<evidence type="ECO:0000313" key="2">
    <source>
        <dbReference type="EMBL" id="CAD8920378.1"/>
    </source>
</evidence>
<gene>
    <name evidence="2" type="ORF">BSP0115_LOCUS13640</name>
</gene>
<reference evidence="2" key="1">
    <citation type="submission" date="2021-01" db="EMBL/GenBank/DDBJ databases">
        <authorList>
            <person name="Corre E."/>
            <person name="Pelletier E."/>
            <person name="Niang G."/>
            <person name="Scheremetjew M."/>
            <person name="Finn R."/>
            <person name="Kale V."/>
            <person name="Holt S."/>
            <person name="Cochrane G."/>
            <person name="Meng A."/>
            <person name="Brown T."/>
            <person name="Cohen L."/>
        </authorList>
    </citation>
    <scope>NUCLEOTIDE SEQUENCE</scope>
    <source>
        <strain evidence="2">Ms1</strain>
    </source>
</reference>
<feature type="compositionally biased region" description="Gly residues" evidence="1">
    <location>
        <begin position="178"/>
        <end position="187"/>
    </location>
</feature>
<proteinExistence type="predicted"/>
<evidence type="ECO:0000256" key="1">
    <source>
        <dbReference type="SAM" id="MobiDB-lite"/>
    </source>
</evidence>
<name>A0A7S1CKA6_9STRA</name>
<evidence type="ECO:0008006" key="3">
    <source>
        <dbReference type="Google" id="ProtNLM"/>
    </source>
</evidence>
<organism evidence="2">
    <name type="scientific">Bicosoecida sp. CB-2014</name>
    <dbReference type="NCBI Taxonomy" id="1486930"/>
    <lineage>
        <taxon>Eukaryota</taxon>
        <taxon>Sar</taxon>
        <taxon>Stramenopiles</taxon>
        <taxon>Bigyra</taxon>
        <taxon>Opalozoa</taxon>
        <taxon>Bicosoecida</taxon>
    </lineage>
</organism>
<dbReference type="Gene3D" id="3.30.310.80">
    <property type="entry name" value="Kinase associated domain 1, KA1"/>
    <property type="match status" value="1"/>
</dbReference>